<protein>
    <submittedName>
        <fullName evidence="2">Uncharacterized protein</fullName>
    </submittedName>
</protein>
<dbReference type="Proteomes" id="UP000887013">
    <property type="component" value="Unassembled WGS sequence"/>
</dbReference>
<dbReference type="Gene3D" id="1.10.274.60">
    <property type="entry name" value="Spidroin, repetitive domain"/>
    <property type="match status" value="1"/>
</dbReference>
<proteinExistence type="predicted"/>
<evidence type="ECO:0000313" key="3">
    <source>
        <dbReference type="Proteomes" id="UP000887013"/>
    </source>
</evidence>
<sequence length="236" mass="26491">MKSILPKWCELSFIILLFAYLKTVACDSPDPDSSVFHPIISYDVNVISDNSSESTFIRTFVHQVCTSKTLADLFDIRPATATQIKQHAYNDFINVINENNLDDAEMIADFATRPIDQNFKVIPEEVLVRIYANLAANFLDSIGKLTSKNAEKLAKKYAKDLTKAAKKYVKGGDVESKFTAVAQGVIKFILSLQKLTQDEAWKVAFLYQSQFLLAAVEVGGSNDIYDQCRQEVDQQN</sequence>
<name>A0A8X6N409_NEPPI</name>
<dbReference type="AlphaFoldDB" id="A0A8X6N409"/>
<dbReference type="InterPro" id="IPR043070">
    <property type="entry name" value="Spidroin_repeat"/>
</dbReference>
<evidence type="ECO:0000256" key="1">
    <source>
        <dbReference type="SAM" id="SignalP"/>
    </source>
</evidence>
<dbReference type="OrthoDB" id="10632072at2759"/>
<feature type="signal peptide" evidence="1">
    <location>
        <begin position="1"/>
        <end position="26"/>
    </location>
</feature>
<reference evidence="2" key="1">
    <citation type="submission" date="2020-08" db="EMBL/GenBank/DDBJ databases">
        <title>Multicomponent nature underlies the extraordinary mechanical properties of spider dragline silk.</title>
        <authorList>
            <person name="Kono N."/>
            <person name="Nakamura H."/>
            <person name="Mori M."/>
            <person name="Yoshida Y."/>
            <person name="Ohtoshi R."/>
            <person name="Malay A.D."/>
            <person name="Moran D.A.P."/>
            <person name="Tomita M."/>
            <person name="Numata K."/>
            <person name="Arakawa K."/>
        </authorList>
    </citation>
    <scope>NUCLEOTIDE SEQUENCE</scope>
</reference>
<accession>A0A8X6N409</accession>
<feature type="chain" id="PRO_5036484583" evidence="1">
    <location>
        <begin position="27"/>
        <end position="236"/>
    </location>
</feature>
<evidence type="ECO:0000313" key="2">
    <source>
        <dbReference type="EMBL" id="GFS92532.1"/>
    </source>
</evidence>
<keyword evidence="3" id="KW-1185">Reference proteome</keyword>
<gene>
    <name evidence="2" type="primary">NCL1_37627</name>
    <name evidence="2" type="ORF">NPIL_581201</name>
</gene>
<keyword evidence="1" id="KW-0732">Signal</keyword>
<organism evidence="2 3">
    <name type="scientific">Nephila pilipes</name>
    <name type="common">Giant wood spider</name>
    <name type="synonym">Nephila maculata</name>
    <dbReference type="NCBI Taxonomy" id="299642"/>
    <lineage>
        <taxon>Eukaryota</taxon>
        <taxon>Metazoa</taxon>
        <taxon>Ecdysozoa</taxon>
        <taxon>Arthropoda</taxon>
        <taxon>Chelicerata</taxon>
        <taxon>Arachnida</taxon>
        <taxon>Araneae</taxon>
        <taxon>Araneomorphae</taxon>
        <taxon>Entelegynae</taxon>
        <taxon>Araneoidea</taxon>
        <taxon>Nephilidae</taxon>
        <taxon>Nephila</taxon>
    </lineage>
</organism>
<comment type="caution">
    <text evidence="2">The sequence shown here is derived from an EMBL/GenBank/DDBJ whole genome shotgun (WGS) entry which is preliminary data.</text>
</comment>
<dbReference type="EMBL" id="BMAW01099930">
    <property type="protein sequence ID" value="GFS92532.1"/>
    <property type="molecule type" value="Genomic_DNA"/>
</dbReference>